<dbReference type="SMART" id="SM00028">
    <property type="entry name" value="TPR"/>
    <property type="match status" value="7"/>
</dbReference>
<dbReference type="SUPFAM" id="SSF48452">
    <property type="entry name" value="TPR-like"/>
    <property type="match status" value="2"/>
</dbReference>
<dbReference type="GO" id="GO:0000127">
    <property type="term" value="C:transcription factor TFIIIC complex"/>
    <property type="evidence" value="ECO:0007669"/>
    <property type="project" value="TreeGrafter"/>
</dbReference>
<feature type="repeat" description="TPR" evidence="1">
    <location>
        <begin position="205"/>
        <end position="238"/>
    </location>
</feature>
<feature type="region of interest" description="Disordered" evidence="2">
    <location>
        <begin position="44"/>
        <end position="63"/>
    </location>
</feature>
<dbReference type="Pfam" id="PF13181">
    <property type="entry name" value="TPR_8"/>
    <property type="match status" value="1"/>
</dbReference>
<dbReference type="Proteomes" id="UP001159428">
    <property type="component" value="Unassembled WGS sequence"/>
</dbReference>
<dbReference type="PROSITE" id="PS50005">
    <property type="entry name" value="TPR"/>
    <property type="match status" value="5"/>
</dbReference>
<proteinExistence type="predicted"/>
<feature type="compositionally biased region" description="Basic and acidic residues" evidence="2">
    <location>
        <begin position="45"/>
        <end position="63"/>
    </location>
</feature>
<dbReference type="GO" id="GO:0006383">
    <property type="term" value="P:transcription by RNA polymerase III"/>
    <property type="evidence" value="ECO:0007669"/>
    <property type="project" value="InterPro"/>
</dbReference>
<sequence length="950" mass="107178">MEDERIAALMKYVRGEISFEQWIEIGGGGSGEAETEDIGLQDVEEVGREEESQGRAVESENKGETTDMITVLVSEPMFAKLAEIGSTEAPTTDLPGEPHHVPDSDPNDCNLESQMASQPSVRMTDLLLQGAAAKSAKKHGGTGVDEFMEEIPVQKRRRAGRRKLYELPPKLKKTMGQANILWARGEIEKAKGICMELIRQVPKCSEPFQTLGMMYEEQGDQEKALQFFLIAAYLSKSGDLEEWVKLAMMSLEQNNLDQALTCYNQALKLEPTNLNVLWDRAALCYQMGDHKKALEFYESALKNVPSDDGAKFVELSCEMAKLYHENKSLDEAIKVLQTALSKHPDHANNQAINMLADLHMTSKDYKLAFEMISKYCDVKQEVMSLDTGESPLTSFSQLMNDEAQEGDISRSPEKDSGHKKINYIIPEDLPIDLCVKFAICLIHLRQLHAIKEILVPLFMETVESAGDLYIDVAEAYAENGDCEEALPILDMLVASKNFSLAAVWLKKGECLTSLGRIEEAASAYSRVVNLAPNHLDARLVLASLHQQLGRPNQALDVLSADPRGEGIGDSVEDEVAMDTSSVNSEGTETEPAVQPQDFRLLFHKCALLHSQSRMNEFLDAGIKMFRLFFIDVYYIKDLTDMALKSSRFRRELMQKEALEQEESRSRASVVACSRGDTGLRIEEWWEMFKKVVSSLSGLKRHSEAQHMVLCALASDRFSDSYQTELVFMSIVALYLNREYKVAFDATKILIARDKKNPVLWNILSRITARSGDCRHQRYVLRLLIKSPDEFPLVMFSGHNALVSGSYRFAVGEYVRAFRQAPEDPLISLCLGLQYIHLACQRFPRNRHFCVVQGIIFLFQYLGLRGECQEAFYNIARAFHQLGLLQFAVHYYNKALEFPLHEASKSDGSNRGKLSEKHDLHRETAFNLSLIYRASGNEIMARELLMTHCWV</sequence>
<feature type="repeat" description="TPR" evidence="1">
    <location>
        <begin position="313"/>
        <end position="346"/>
    </location>
</feature>
<gene>
    <name evidence="3" type="ORF">PMEA_00029788</name>
</gene>
<feature type="repeat" description="TPR" evidence="1">
    <location>
        <begin position="240"/>
        <end position="273"/>
    </location>
</feature>
<evidence type="ECO:0000313" key="4">
    <source>
        <dbReference type="Proteomes" id="UP001159428"/>
    </source>
</evidence>
<dbReference type="InterPro" id="IPR019734">
    <property type="entry name" value="TPR_rpt"/>
</dbReference>
<keyword evidence="1" id="KW-0802">TPR repeat</keyword>
<dbReference type="Gene3D" id="1.25.40.10">
    <property type="entry name" value="Tetratricopeptide repeat domain"/>
    <property type="match status" value="3"/>
</dbReference>
<dbReference type="PANTHER" id="PTHR23082">
    <property type="entry name" value="TRANSCRIPTION INITIATION FACTOR IIIC TFIIIC , POLYPEPTIDE 3-RELATED"/>
    <property type="match status" value="1"/>
</dbReference>
<dbReference type="Pfam" id="PF13424">
    <property type="entry name" value="TPR_12"/>
    <property type="match status" value="1"/>
</dbReference>
<protein>
    <recommendedName>
        <fullName evidence="5">General transcription factor 3C polypeptide 3</fullName>
    </recommendedName>
</protein>
<dbReference type="InterPro" id="IPR039340">
    <property type="entry name" value="Tfc4/TFIIIC-102/Sfc4"/>
</dbReference>
<evidence type="ECO:0000256" key="2">
    <source>
        <dbReference type="SAM" id="MobiDB-lite"/>
    </source>
</evidence>
<feature type="repeat" description="TPR" evidence="1">
    <location>
        <begin position="274"/>
        <end position="307"/>
    </location>
</feature>
<evidence type="ECO:0000313" key="3">
    <source>
        <dbReference type="EMBL" id="CAH3156746.1"/>
    </source>
</evidence>
<reference evidence="3 4" key="1">
    <citation type="submission" date="2022-05" db="EMBL/GenBank/DDBJ databases">
        <authorList>
            <consortium name="Genoscope - CEA"/>
            <person name="William W."/>
        </authorList>
    </citation>
    <scope>NUCLEOTIDE SEQUENCE [LARGE SCALE GENOMIC DNA]</scope>
</reference>
<dbReference type="AlphaFoldDB" id="A0AAU9XSL0"/>
<organism evidence="3 4">
    <name type="scientific">Pocillopora meandrina</name>
    <dbReference type="NCBI Taxonomy" id="46732"/>
    <lineage>
        <taxon>Eukaryota</taxon>
        <taxon>Metazoa</taxon>
        <taxon>Cnidaria</taxon>
        <taxon>Anthozoa</taxon>
        <taxon>Hexacorallia</taxon>
        <taxon>Scleractinia</taxon>
        <taxon>Astrocoeniina</taxon>
        <taxon>Pocilloporidae</taxon>
        <taxon>Pocillopora</taxon>
    </lineage>
</organism>
<name>A0AAU9XSL0_9CNID</name>
<keyword evidence="4" id="KW-1185">Reference proteome</keyword>
<comment type="caution">
    <text evidence="3">The sequence shown here is derived from an EMBL/GenBank/DDBJ whole genome shotgun (WGS) entry which is preliminary data.</text>
</comment>
<dbReference type="Pfam" id="PF12895">
    <property type="entry name" value="ANAPC3"/>
    <property type="match status" value="1"/>
</dbReference>
<accession>A0AAU9XSL0</accession>
<evidence type="ECO:0000256" key="1">
    <source>
        <dbReference type="PROSITE-ProRule" id="PRU00339"/>
    </source>
</evidence>
<evidence type="ECO:0008006" key="5">
    <source>
        <dbReference type="Google" id="ProtNLM"/>
    </source>
</evidence>
<dbReference type="EMBL" id="CALNXJ010000062">
    <property type="protein sequence ID" value="CAH3156746.1"/>
    <property type="molecule type" value="Genomic_DNA"/>
</dbReference>
<dbReference type="InterPro" id="IPR011990">
    <property type="entry name" value="TPR-like_helical_dom_sf"/>
</dbReference>
<feature type="repeat" description="TPR" evidence="1">
    <location>
        <begin position="501"/>
        <end position="534"/>
    </location>
</feature>
<dbReference type="PANTHER" id="PTHR23082:SF0">
    <property type="entry name" value="GENERAL TRANSCRIPTION FACTOR 3C POLYPEPTIDE 3"/>
    <property type="match status" value="1"/>
</dbReference>